<feature type="domain" description="AAA+ ATPase" evidence="3">
    <location>
        <begin position="302"/>
        <end position="451"/>
    </location>
</feature>
<gene>
    <name evidence="4" type="ORF">JF537_16960</name>
</gene>
<comment type="caution">
    <text evidence="4">The sequence shown here is derived from an EMBL/GenBank/DDBJ whole genome shotgun (WGS) entry which is preliminary data.</text>
</comment>
<proteinExistence type="predicted"/>
<evidence type="ECO:0000313" key="5">
    <source>
        <dbReference type="Proteomes" id="UP000664578"/>
    </source>
</evidence>
<dbReference type="GO" id="GO:0005524">
    <property type="term" value="F:ATP binding"/>
    <property type="evidence" value="ECO:0007669"/>
    <property type="project" value="UniProtKB-KW"/>
</dbReference>
<accession>A0A8I1SPK4</accession>
<evidence type="ECO:0000259" key="3">
    <source>
        <dbReference type="SMART" id="SM00382"/>
    </source>
</evidence>
<dbReference type="GO" id="GO:0005737">
    <property type="term" value="C:cytoplasm"/>
    <property type="evidence" value="ECO:0007669"/>
    <property type="project" value="TreeGrafter"/>
</dbReference>
<dbReference type="Proteomes" id="UP000664578">
    <property type="component" value="Unassembled WGS sequence"/>
</dbReference>
<dbReference type="InterPro" id="IPR001270">
    <property type="entry name" value="ClpA/B"/>
</dbReference>
<dbReference type="InterPro" id="IPR027417">
    <property type="entry name" value="P-loop_NTPase"/>
</dbReference>
<evidence type="ECO:0000313" key="4">
    <source>
        <dbReference type="EMBL" id="MBN8253265.1"/>
    </source>
</evidence>
<keyword evidence="4" id="KW-0378">Hydrolase</keyword>
<evidence type="ECO:0000256" key="2">
    <source>
        <dbReference type="ARBA" id="ARBA00022840"/>
    </source>
</evidence>
<dbReference type="Gene3D" id="3.40.50.300">
    <property type="entry name" value="P-loop containing nucleotide triphosphate hydrolases"/>
    <property type="match status" value="1"/>
</dbReference>
<organism evidence="4 5">
    <name type="scientific">Priestia flexa</name>
    <dbReference type="NCBI Taxonomy" id="86664"/>
    <lineage>
        <taxon>Bacteria</taxon>
        <taxon>Bacillati</taxon>
        <taxon>Bacillota</taxon>
        <taxon>Bacilli</taxon>
        <taxon>Bacillales</taxon>
        <taxon>Bacillaceae</taxon>
        <taxon>Priestia</taxon>
    </lineage>
</organism>
<reference evidence="4" key="1">
    <citation type="submission" date="2020-12" db="EMBL/GenBank/DDBJ databases">
        <title>PHA producing bacteria isolated from mangrove.</title>
        <authorList>
            <person name="Zheng W."/>
            <person name="Yu S."/>
            <person name="Huang Y."/>
        </authorList>
    </citation>
    <scope>NUCLEOTIDE SEQUENCE</scope>
    <source>
        <strain evidence="4">GN22-4</strain>
    </source>
</reference>
<dbReference type="AlphaFoldDB" id="A0A8I1SPK4"/>
<protein>
    <submittedName>
        <fullName evidence="4">ATP-dependent Clp protease ATP-binding subunit</fullName>
    </submittedName>
</protein>
<dbReference type="GO" id="GO:0034605">
    <property type="term" value="P:cellular response to heat"/>
    <property type="evidence" value="ECO:0007669"/>
    <property type="project" value="TreeGrafter"/>
</dbReference>
<dbReference type="EMBL" id="JAEMWV010000009">
    <property type="protein sequence ID" value="MBN8253265.1"/>
    <property type="molecule type" value="Genomic_DNA"/>
</dbReference>
<keyword evidence="4" id="KW-0645">Protease</keyword>
<dbReference type="PANTHER" id="PTHR11638:SF18">
    <property type="entry name" value="HEAT SHOCK PROTEIN 104"/>
    <property type="match status" value="1"/>
</dbReference>
<dbReference type="InterPro" id="IPR003959">
    <property type="entry name" value="ATPase_AAA_core"/>
</dbReference>
<keyword evidence="2 4" id="KW-0067">ATP-binding</keyword>
<dbReference type="SMART" id="SM00382">
    <property type="entry name" value="AAA"/>
    <property type="match status" value="1"/>
</dbReference>
<dbReference type="InterPro" id="IPR003593">
    <property type="entry name" value="AAA+_ATPase"/>
</dbReference>
<dbReference type="GO" id="GO:0008233">
    <property type="term" value="F:peptidase activity"/>
    <property type="evidence" value="ECO:0007669"/>
    <property type="project" value="UniProtKB-KW"/>
</dbReference>
<dbReference type="InterPro" id="IPR050130">
    <property type="entry name" value="ClpA_ClpB"/>
</dbReference>
<evidence type="ECO:0000256" key="1">
    <source>
        <dbReference type="ARBA" id="ARBA00022741"/>
    </source>
</evidence>
<dbReference type="SUPFAM" id="SSF52540">
    <property type="entry name" value="P-loop containing nucleoside triphosphate hydrolases"/>
    <property type="match status" value="1"/>
</dbReference>
<dbReference type="PANTHER" id="PTHR11638">
    <property type="entry name" value="ATP-DEPENDENT CLP PROTEASE"/>
    <property type="match status" value="1"/>
</dbReference>
<dbReference type="RefSeq" id="WP_206782977.1">
    <property type="nucleotide sequence ID" value="NZ_JAEMWV010000009.1"/>
</dbReference>
<dbReference type="PRINTS" id="PR00300">
    <property type="entry name" value="CLPPROTEASEA"/>
</dbReference>
<dbReference type="Pfam" id="PF07724">
    <property type="entry name" value="AAA_2"/>
    <property type="match status" value="1"/>
</dbReference>
<dbReference type="GO" id="GO:0006508">
    <property type="term" value="P:proteolysis"/>
    <property type="evidence" value="ECO:0007669"/>
    <property type="project" value="UniProtKB-KW"/>
</dbReference>
<keyword evidence="1" id="KW-0547">Nucleotide-binding</keyword>
<sequence length="522" mass="60203">MSRYKLYTYSNLEEFNKFYKELEEKGERIFPFKFQETGLLLEENNNVIEITHLVAYLINNPSDILPALVNFNHLDKDDKVIIKEELLDEALEIFAPIFEGSSPIYSVEKEEGSLISNITPFERQSLYVYKNEKELTKIIEYLNMNKIPIVNFSSLNNEFNEKLSEYGYKESEVFIDITSLVLAMESNPHLIYLSEQYLSLTRSYRVIVLGNIANKALEYLRMFFDSIQEITKVIPLSLENEDTPNDTKQNDTVIKVTDLDEKGLEMLCKDISAKLFGHQKFKDRFITSIKNFNFLNKINQKKLFSIFLLGPSGLGKTEFAKLIKENLNSDASLIKINFGNYSSQDSLNSLIGSPRGYIGSEEGGELGSKLIKSKVGIILCDEFEKATLPIFNFFLELLEDGVFTDSLSREHDIDGYIIIFTSNLDAQGFYKNIPEELQSRLDLVCEFQPLTSKEKQDYIEYFVENFLGKINQQNFITEEINSIKSVPVDSDNIRDINRILTDRILEKLEGDNLLELQNVFQQ</sequence>
<dbReference type="GO" id="GO:0016887">
    <property type="term" value="F:ATP hydrolysis activity"/>
    <property type="evidence" value="ECO:0007669"/>
    <property type="project" value="InterPro"/>
</dbReference>
<name>A0A8I1SPK4_9BACI</name>